<dbReference type="Gene3D" id="1.10.3300.10">
    <property type="entry name" value="Jann2411-like domain"/>
    <property type="match status" value="1"/>
</dbReference>
<dbReference type="InterPro" id="IPR021005">
    <property type="entry name" value="Znf_CGNR"/>
</dbReference>
<gene>
    <name evidence="3" type="ORF">RM779_03235</name>
</gene>
<feature type="domain" description="Zinc finger CGNR" evidence="2">
    <location>
        <begin position="28"/>
        <end position="55"/>
    </location>
</feature>
<dbReference type="EMBL" id="JAVREV010000002">
    <property type="protein sequence ID" value="MDT0441616.1"/>
    <property type="molecule type" value="Genomic_DNA"/>
</dbReference>
<name>A0ABU2RYX1_9ACTN</name>
<dbReference type="InterPro" id="IPR023286">
    <property type="entry name" value="ABATE_dom_sf"/>
</dbReference>
<organism evidence="3 4">
    <name type="scientific">Streptomyces johnsoniae</name>
    <dbReference type="NCBI Taxonomy" id="3075532"/>
    <lineage>
        <taxon>Bacteria</taxon>
        <taxon>Bacillati</taxon>
        <taxon>Actinomycetota</taxon>
        <taxon>Actinomycetes</taxon>
        <taxon>Kitasatosporales</taxon>
        <taxon>Streptomycetaceae</taxon>
        <taxon>Streptomyces</taxon>
    </lineage>
</organism>
<feature type="compositionally biased region" description="Low complexity" evidence="1">
    <location>
        <begin position="13"/>
        <end position="22"/>
    </location>
</feature>
<feature type="region of interest" description="Disordered" evidence="1">
    <location>
        <begin position="1"/>
        <end position="34"/>
    </location>
</feature>
<dbReference type="Pfam" id="PF11706">
    <property type="entry name" value="zf-CGNR"/>
    <property type="match status" value="1"/>
</dbReference>
<sequence length="58" mass="6672">MSTRRAPRPAGQPTPHRTTSPHPRADANSRPGRRRWCSMQLCGARSQMRAYRAKRRVT</sequence>
<comment type="caution">
    <text evidence="3">The sequence shown here is derived from an EMBL/GenBank/DDBJ whole genome shotgun (WGS) entry which is preliminary data.</text>
</comment>
<dbReference type="SUPFAM" id="SSF160904">
    <property type="entry name" value="Jann2411-like"/>
    <property type="match status" value="1"/>
</dbReference>
<dbReference type="RefSeq" id="WP_311615566.1">
    <property type="nucleotide sequence ID" value="NZ_JAVREV010000002.1"/>
</dbReference>
<reference evidence="4" key="1">
    <citation type="submission" date="2023-07" db="EMBL/GenBank/DDBJ databases">
        <title>30 novel species of actinomycetes from the DSMZ collection.</title>
        <authorList>
            <person name="Nouioui I."/>
        </authorList>
    </citation>
    <scope>NUCLEOTIDE SEQUENCE [LARGE SCALE GENOMIC DNA]</scope>
    <source>
        <strain evidence="4">DSM 41886</strain>
    </source>
</reference>
<accession>A0ABU2RYX1</accession>
<evidence type="ECO:0000313" key="3">
    <source>
        <dbReference type="EMBL" id="MDT0441616.1"/>
    </source>
</evidence>
<evidence type="ECO:0000259" key="2">
    <source>
        <dbReference type="Pfam" id="PF11706"/>
    </source>
</evidence>
<evidence type="ECO:0000313" key="4">
    <source>
        <dbReference type="Proteomes" id="UP001183615"/>
    </source>
</evidence>
<protein>
    <submittedName>
        <fullName evidence="3">CGNR zinc finger domain-containing protein</fullName>
    </submittedName>
</protein>
<evidence type="ECO:0000256" key="1">
    <source>
        <dbReference type="SAM" id="MobiDB-lite"/>
    </source>
</evidence>
<keyword evidence="4" id="KW-1185">Reference proteome</keyword>
<proteinExistence type="predicted"/>
<dbReference type="Proteomes" id="UP001183615">
    <property type="component" value="Unassembled WGS sequence"/>
</dbReference>